<dbReference type="EMBL" id="JMIW01000003">
    <property type="protein sequence ID" value="KEO90247.1"/>
    <property type="molecule type" value="Genomic_DNA"/>
</dbReference>
<feature type="transmembrane region" description="Helical" evidence="1">
    <location>
        <begin position="81"/>
        <end position="103"/>
    </location>
</feature>
<keyword evidence="1" id="KW-0812">Transmembrane</keyword>
<organism evidence="2 3">
    <name type="scientific">Erythrobacter longus</name>
    <dbReference type="NCBI Taxonomy" id="1044"/>
    <lineage>
        <taxon>Bacteria</taxon>
        <taxon>Pseudomonadati</taxon>
        <taxon>Pseudomonadota</taxon>
        <taxon>Alphaproteobacteria</taxon>
        <taxon>Sphingomonadales</taxon>
        <taxon>Erythrobacteraceae</taxon>
        <taxon>Erythrobacter/Porphyrobacter group</taxon>
        <taxon>Erythrobacter</taxon>
    </lineage>
</organism>
<keyword evidence="3" id="KW-1185">Reference proteome</keyword>
<evidence type="ECO:0000256" key="1">
    <source>
        <dbReference type="SAM" id="Phobius"/>
    </source>
</evidence>
<protein>
    <recommendedName>
        <fullName evidence="4">DUF2306 domain-containing protein</fullName>
    </recommendedName>
</protein>
<feature type="transmembrane region" description="Helical" evidence="1">
    <location>
        <begin position="6"/>
        <end position="26"/>
    </location>
</feature>
<dbReference type="STRING" id="1044.EH31_09155"/>
<dbReference type="Proteomes" id="UP000027647">
    <property type="component" value="Unassembled WGS sequence"/>
</dbReference>
<gene>
    <name evidence="2" type="ORF">EH31_09155</name>
</gene>
<evidence type="ECO:0008006" key="4">
    <source>
        <dbReference type="Google" id="ProtNLM"/>
    </source>
</evidence>
<comment type="caution">
    <text evidence="2">The sequence shown here is derived from an EMBL/GenBank/DDBJ whole genome shotgun (WGS) entry which is preliminary data.</text>
</comment>
<dbReference type="OrthoDB" id="5984490at2"/>
<dbReference type="RefSeq" id="WP_034959711.1">
    <property type="nucleotide sequence ID" value="NZ_JMIW01000003.1"/>
</dbReference>
<keyword evidence="1" id="KW-1133">Transmembrane helix</keyword>
<evidence type="ECO:0000313" key="3">
    <source>
        <dbReference type="Proteomes" id="UP000027647"/>
    </source>
</evidence>
<evidence type="ECO:0000313" key="2">
    <source>
        <dbReference type="EMBL" id="KEO90247.1"/>
    </source>
</evidence>
<accession>A0A074MXB0</accession>
<feature type="transmembrane region" description="Helical" evidence="1">
    <location>
        <begin position="38"/>
        <end position="61"/>
    </location>
</feature>
<feature type="transmembrane region" description="Helical" evidence="1">
    <location>
        <begin position="115"/>
        <end position="136"/>
    </location>
</feature>
<feature type="transmembrane region" description="Helical" evidence="1">
    <location>
        <begin position="207"/>
        <end position="226"/>
    </location>
</feature>
<feature type="transmembrane region" description="Helical" evidence="1">
    <location>
        <begin position="180"/>
        <end position="201"/>
    </location>
</feature>
<dbReference type="AlphaFoldDB" id="A0A074MXB0"/>
<feature type="transmembrane region" description="Helical" evidence="1">
    <location>
        <begin position="142"/>
        <end position="160"/>
    </location>
</feature>
<dbReference type="eggNOG" id="ENOG502ZGTY">
    <property type="taxonomic scope" value="Bacteria"/>
</dbReference>
<sequence length="245" mass="26892">MHLFEILVVFHVITGLTGLIAFWVPIVSKKGAKNHRRWGRICCYGFMGAGALAIAMALLSLYGPEERIPSVTDRVLFDGLFGWMMLYLGLLTIGFADYGLAVVKHSRERKALRSARYQLVIAAVLASAAYCFYYGFTIGEALMMAVAVLGIVAMSIQQLYIWRKAAPAPRSYVGEHFRALIGMGISAYTAFMSVGLIRYIPEHVFNPLVWALPSAVGVSLIIGFTLQAKRVAKPRAQANARPTSA</sequence>
<name>A0A074MXB0_ERYLO</name>
<reference evidence="2 3" key="1">
    <citation type="submission" date="2014-04" db="EMBL/GenBank/DDBJ databases">
        <title>A comprehensive comparison of genomes of Erythrobacter spp. strains.</title>
        <authorList>
            <person name="Zheng Q."/>
        </authorList>
    </citation>
    <scope>NUCLEOTIDE SEQUENCE [LARGE SCALE GENOMIC DNA]</scope>
    <source>
        <strain evidence="2 3">DSM 6997</strain>
    </source>
</reference>
<proteinExistence type="predicted"/>
<keyword evidence="1" id="KW-0472">Membrane</keyword>